<comment type="caution">
    <text evidence="1">The sequence shown here is derived from an EMBL/GenBank/DDBJ whole genome shotgun (WGS) entry which is preliminary data.</text>
</comment>
<evidence type="ECO:0000313" key="1">
    <source>
        <dbReference type="EMBL" id="PUA82302.1"/>
    </source>
</evidence>
<proteinExistence type="predicted"/>
<dbReference type="EMBL" id="PYXZ01000001">
    <property type="protein sequence ID" value="PUA82302.1"/>
    <property type="molecule type" value="Genomic_DNA"/>
</dbReference>
<dbReference type="SUPFAM" id="SSF141694">
    <property type="entry name" value="AF2212/PG0164-like"/>
    <property type="match status" value="1"/>
</dbReference>
<reference evidence="1 2" key="1">
    <citation type="submission" date="2018-03" db="EMBL/GenBank/DDBJ databases">
        <authorList>
            <person name="Keele B.F."/>
        </authorList>
    </citation>
    <scope>NUCLEOTIDE SEQUENCE [LARGE SCALE GENOMIC DNA]</scope>
    <source>
        <strain evidence="1 2">IB-3</strain>
    </source>
</reference>
<dbReference type="Pfam" id="PF08922">
    <property type="entry name" value="DUF1905"/>
    <property type="match status" value="1"/>
</dbReference>
<organism evidence="1 2">
    <name type="scientific">Nocardioides currus</name>
    <dbReference type="NCBI Taxonomy" id="2133958"/>
    <lineage>
        <taxon>Bacteria</taxon>
        <taxon>Bacillati</taxon>
        <taxon>Actinomycetota</taxon>
        <taxon>Actinomycetes</taxon>
        <taxon>Propionibacteriales</taxon>
        <taxon>Nocardioidaceae</taxon>
        <taxon>Nocardioides</taxon>
    </lineage>
</organism>
<evidence type="ECO:0000313" key="2">
    <source>
        <dbReference type="Proteomes" id="UP000244867"/>
    </source>
</evidence>
<keyword evidence="2" id="KW-1185">Reference proteome</keyword>
<dbReference type="InterPro" id="IPR037079">
    <property type="entry name" value="AF2212/PG0164-like_sf"/>
</dbReference>
<dbReference type="OrthoDB" id="9808666at2"/>
<dbReference type="AlphaFoldDB" id="A0A2R7Z102"/>
<dbReference type="Proteomes" id="UP000244867">
    <property type="component" value="Unassembled WGS sequence"/>
</dbReference>
<name>A0A2R7Z102_9ACTN</name>
<dbReference type="Gene3D" id="2.40.30.100">
    <property type="entry name" value="AF2212/PG0164-like"/>
    <property type="match status" value="1"/>
</dbReference>
<dbReference type="RefSeq" id="WP_108342489.1">
    <property type="nucleotide sequence ID" value="NZ_PYXZ01000001.1"/>
</dbReference>
<protein>
    <submittedName>
        <fullName evidence="1">DUF1905 domain-containing protein</fullName>
    </submittedName>
</protein>
<dbReference type="InterPro" id="IPR015018">
    <property type="entry name" value="DUF1905"/>
</dbReference>
<accession>A0A2R7Z102</accession>
<sequence>MELEFAGEVVEWRGPAPYHFVPLPPDEADMVDEVKADVAYWGVIPVTAWIGETRFTTSMFPREETYFLPLKDAVRTAEGVGLGDVVEVRLTVGRE</sequence>
<gene>
    <name evidence="1" type="ORF">C7S10_00635</name>
</gene>